<name>A0ACB9P364_9MYRT</name>
<dbReference type="Proteomes" id="UP001057402">
    <property type="component" value="Chromosome 7"/>
</dbReference>
<reference evidence="2" key="1">
    <citation type="journal article" date="2023" name="Front. Plant Sci.">
        <title>Chromosomal-level genome assembly of Melastoma candidum provides insights into trichome evolution.</title>
        <authorList>
            <person name="Zhong Y."/>
            <person name="Wu W."/>
            <person name="Sun C."/>
            <person name="Zou P."/>
            <person name="Liu Y."/>
            <person name="Dai S."/>
            <person name="Zhou R."/>
        </authorList>
    </citation>
    <scope>NUCLEOTIDE SEQUENCE [LARGE SCALE GENOMIC DNA]</scope>
</reference>
<keyword evidence="2" id="KW-1185">Reference proteome</keyword>
<gene>
    <name evidence="1" type="ORF">MLD38_026800</name>
</gene>
<protein>
    <submittedName>
        <fullName evidence="1">Uncharacterized protein</fullName>
    </submittedName>
</protein>
<organism evidence="1 2">
    <name type="scientific">Melastoma candidum</name>
    <dbReference type="NCBI Taxonomy" id="119954"/>
    <lineage>
        <taxon>Eukaryota</taxon>
        <taxon>Viridiplantae</taxon>
        <taxon>Streptophyta</taxon>
        <taxon>Embryophyta</taxon>
        <taxon>Tracheophyta</taxon>
        <taxon>Spermatophyta</taxon>
        <taxon>Magnoliopsida</taxon>
        <taxon>eudicotyledons</taxon>
        <taxon>Gunneridae</taxon>
        <taxon>Pentapetalae</taxon>
        <taxon>rosids</taxon>
        <taxon>malvids</taxon>
        <taxon>Myrtales</taxon>
        <taxon>Melastomataceae</taxon>
        <taxon>Melastomatoideae</taxon>
        <taxon>Melastomateae</taxon>
        <taxon>Melastoma</taxon>
    </lineage>
</organism>
<evidence type="ECO:0000313" key="1">
    <source>
        <dbReference type="EMBL" id="KAI4342144.1"/>
    </source>
</evidence>
<accession>A0ACB9P364</accession>
<evidence type="ECO:0000313" key="2">
    <source>
        <dbReference type="Proteomes" id="UP001057402"/>
    </source>
</evidence>
<dbReference type="EMBL" id="CM042886">
    <property type="protein sequence ID" value="KAI4342144.1"/>
    <property type="molecule type" value="Genomic_DNA"/>
</dbReference>
<comment type="caution">
    <text evidence="1">The sequence shown here is derived from an EMBL/GenBank/DDBJ whole genome shotgun (WGS) entry which is preliminary data.</text>
</comment>
<sequence>MKNAFSQQPPIPFQYGHWKEDMVIRSHYAACEIKKAFATRDPRVFKKAPEFEELFLRYDAFEVDRRFTLCALFAILAFHLGNASKASRSADVCQWTPNPSFCRATLHNLAIRDTRYHSRYLLGRSVSQARKFLALAEKEAVFARRESSLPNTSVRALEDCQDLTFLSFNHLLTVSRIVGKNENTSGVDTEQLKEAQALLSAVLMSQQTCADTFSSLKESSPTYRGMLERVDADTELYRLLLSVFSEAWINRAGGDHRGHQWGLPKWKRLALFKDDPVLPMKLAGSHAGMANESISGMKLIEVSVGDDDEGKIMVGDIVVVSKDGSGKFTTITKAISAAPKHRQEKDGYFMIYVKAGVYNEYLNIDARMSYIMIVGDGINQTVITGSRCGSDGWRTFGTSTVAVSGPYFIGMNLTVRNTAGLNRGQAVALTSVSDQSTFYRCSFVGYQDTLYTHSNTQVFRECDIYGSTDFIFGNAGVLFDRCNIYSQNPRGNIITAQGREQINQNTGTFIYNSTIRATHKPSSKRNGSPTYLGRPWRKYSRAVIMNTYMDSSIRPQGWQKWNRNTTVDTLYYAEYNNSGPGSSTRHRVKWKGFHLWSEEEATEFLRSSFPKIYTKLG</sequence>
<proteinExistence type="predicted"/>